<keyword evidence="6 7" id="KW-0472">Membrane</keyword>
<accession>A0AA42CL31</accession>
<feature type="domain" description="ABC transmembrane type-1" evidence="8">
    <location>
        <begin position="69"/>
        <end position="260"/>
    </location>
</feature>
<dbReference type="RefSeq" id="WP_282587543.1">
    <property type="nucleotide sequence ID" value="NZ_JAMOIM010000022.1"/>
</dbReference>
<keyword evidence="2 7" id="KW-0813">Transport</keyword>
<evidence type="ECO:0000256" key="2">
    <source>
        <dbReference type="ARBA" id="ARBA00022448"/>
    </source>
</evidence>
<evidence type="ECO:0000256" key="7">
    <source>
        <dbReference type="RuleBase" id="RU363032"/>
    </source>
</evidence>
<dbReference type="PANTHER" id="PTHR32243">
    <property type="entry name" value="MALTOSE TRANSPORT SYSTEM PERMEASE-RELATED"/>
    <property type="match status" value="1"/>
</dbReference>
<feature type="transmembrane region" description="Helical" evidence="7">
    <location>
        <begin position="12"/>
        <end position="31"/>
    </location>
</feature>
<name>A0AA42CL31_9HYPH</name>
<keyword evidence="4 7" id="KW-0812">Transmembrane</keyword>
<evidence type="ECO:0000256" key="1">
    <source>
        <dbReference type="ARBA" id="ARBA00004651"/>
    </source>
</evidence>
<comment type="caution">
    <text evidence="9">The sequence shown here is derived from an EMBL/GenBank/DDBJ whole genome shotgun (WGS) entry which is preliminary data.</text>
</comment>
<dbReference type="CDD" id="cd06261">
    <property type="entry name" value="TM_PBP2"/>
    <property type="match status" value="1"/>
</dbReference>
<keyword evidence="3" id="KW-1003">Cell membrane</keyword>
<evidence type="ECO:0000256" key="3">
    <source>
        <dbReference type="ARBA" id="ARBA00022475"/>
    </source>
</evidence>
<reference evidence="9" key="1">
    <citation type="submission" date="2022-05" db="EMBL/GenBank/DDBJ databases">
        <authorList>
            <person name="Pankratov T."/>
        </authorList>
    </citation>
    <scope>NUCLEOTIDE SEQUENCE</scope>
    <source>
        <strain evidence="9">BP6-180914</strain>
    </source>
</reference>
<dbReference type="SUPFAM" id="SSF161098">
    <property type="entry name" value="MetI-like"/>
    <property type="match status" value="1"/>
</dbReference>
<evidence type="ECO:0000256" key="6">
    <source>
        <dbReference type="ARBA" id="ARBA00023136"/>
    </source>
</evidence>
<dbReference type="GO" id="GO:0005886">
    <property type="term" value="C:plasma membrane"/>
    <property type="evidence" value="ECO:0007669"/>
    <property type="project" value="UniProtKB-SubCell"/>
</dbReference>
<comment type="similarity">
    <text evidence="7">Belongs to the binding-protein-dependent transport system permease family.</text>
</comment>
<dbReference type="GO" id="GO:0055085">
    <property type="term" value="P:transmembrane transport"/>
    <property type="evidence" value="ECO:0007669"/>
    <property type="project" value="InterPro"/>
</dbReference>
<feature type="transmembrane region" description="Helical" evidence="7">
    <location>
        <begin position="138"/>
        <end position="156"/>
    </location>
</feature>
<dbReference type="Proteomes" id="UP001165667">
    <property type="component" value="Unassembled WGS sequence"/>
</dbReference>
<feature type="transmembrane region" description="Helical" evidence="7">
    <location>
        <begin position="239"/>
        <end position="260"/>
    </location>
</feature>
<dbReference type="InterPro" id="IPR000515">
    <property type="entry name" value="MetI-like"/>
</dbReference>
<dbReference type="Gene3D" id="1.10.3720.10">
    <property type="entry name" value="MetI-like"/>
    <property type="match status" value="1"/>
</dbReference>
<dbReference type="AlphaFoldDB" id="A0AA42CL31"/>
<dbReference type="PROSITE" id="PS50928">
    <property type="entry name" value="ABC_TM1"/>
    <property type="match status" value="1"/>
</dbReference>
<dbReference type="EMBL" id="JAMOIM010000022">
    <property type="protein sequence ID" value="MCW6511163.1"/>
    <property type="molecule type" value="Genomic_DNA"/>
</dbReference>
<evidence type="ECO:0000256" key="5">
    <source>
        <dbReference type="ARBA" id="ARBA00022989"/>
    </source>
</evidence>
<feature type="transmembrane region" description="Helical" evidence="7">
    <location>
        <begin position="69"/>
        <end position="92"/>
    </location>
</feature>
<dbReference type="InterPro" id="IPR050901">
    <property type="entry name" value="BP-dep_ABC_trans_perm"/>
</dbReference>
<organism evidence="9 10">
    <name type="scientific">Lichenifustis flavocetrariae</name>
    <dbReference type="NCBI Taxonomy" id="2949735"/>
    <lineage>
        <taxon>Bacteria</taxon>
        <taxon>Pseudomonadati</taxon>
        <taxon>Pseudomonadota</taxon>
        <taxon>Alphaproteobacteria</taxon>
        <taxon>Hyphomicrobiales</taxon>
        <taxon>Lichenihabitantaceae</taxon>
        <taxon>Lichenifustis</taxon>
    </lineage>
</organism>
<keyword evidence="5 7" id="KW-1133">Transmembrane helix</keyword>
<gene>
    <name evidence="9" type="ORF">M8523_24465</name>
</gene>
<sequence>MNGRGFRQHLYYAALWLVALFFFAPVAWIVLSSFKTREQILAVPPKLIFVPTLANYTDLLSRQGLLLQVFNSIFLSVVAVCVAVVVSFLAAFCFSRFKPKGTDFLMFLLLSIRMLPGPAVILPVYLMYAGFGWKDNHFWLVMFYAMFSIPFSVWILKGFLDGVSVRFDETGLVNGGSWFHVIFRVVMPQVKPGLIAAFIFNMIFVWNEFLFNFIIGGVSTQNIPYALAVGTYSDGGVNWTFIASMTTIYVIPPILFIYFFQKYLLVGMTFGTVRGEV</sequence>
<evidence type="ECO:0000313" key="9">
    <source>
        <dbReference type="EMBL" id="MCW6511163.1"/>
    </source>
</evidence>
<feature type="transmembrane region" description="Helical" evidence="7">
    <location>
        <begin position="104"/>
        <end position="126"/>
    </location>
</feature>
<comment type="subcellular location">
    <subcellularLocation>
        <location evidence="1 7">Cell membrane</location>
        <topology evidence="1 7">Multi-pass membrane protein</topology>
    </subcellularLocation>
</comment>
<proteinExistence type="inferred from homology"/>
<evidence type="ECO:0000313" key="10">
    <source>
        <dbReference type="Proteomes" id="UP001165667"/>
    </source>
</evidence>
<dbReference type="InterPro" id="IPR035906">
    <property type="entry name" value="MetI-like_sf"/>
</dbReference>
<keyword evidence="10" id="KW-1185">Reference proteome</keyword>
<evidence type="ECO:0000259" key="8">
    <source>
        <dbReference type="PROSITE" id="PS50928"/>
    </source>
</evidence>
<protein>
    <submittedName>
        <fullName evidence="9">Carbohydrate ABC transporter permease</fullName>
    </submittedName>
</protein>
<evidence type="ECO:0000256" key="4">
    <source>
        <dbReference type="ARBA" id="ARBA00022692"/>
    </source>
</evidence>
<dbReference type="Pfam" id="PF00528">
    <property type="entry name" value="BPD_transp_1"/>
    <property type="match status" value="1"/>
</dbReference>
<dbReference type="PANTHER" id="PTHR32243:SF52">
    <property type="entry name" value="ABC TRANSPORTER PERMEASE PROTEIN"/>
    <property type="match status" value="1"/>
</dbReference>